<gene>
    <name evidence="1" type="ORF">ANN_07680</name>
</gene>
<dbReference type="Proteomes" id="UP001148838">
    <property type="component" value="Unassembled WGS sequence"/>
</dbReference>
<evidence type="ECO:0000313" key="1">
    <source>
        <dbReference type="EMBL" id="KAJ4439556.1"/>
    </source>
</evidence>
<sequence length="165" mass="18353">MTGLCEGDNEPPILPIQCMGLVPTQLRDALGQLRYVAKVSYNDWQGHHVNHMIPSLWLDDRPSLLRYVNGGYQGEVMELDMEEEERAIKCSMCENDAELLCGGYGTLEHNTPHGVLLGSGCVTLPNLKNDGFALKQKRPVAEIIRKCTVIISLHLISESYSSIEV</sequence>
<reference evidence="1 2" key="1">
    <citation type="journal article" date="2022" name="Allergy">
        <title>Genome assembly and annotation of Periplaneta americana reveal a comprehensive cockroach allergen profile.</title>
        <authorList>
            <person name="Wang L."/>
            <person name="Xiong Q."/>
            <person name="Saelim N."/>
            <person name="Wang L."/>
            <person name="Nong W."/>
            <person name="Wan A.T."/>
            <person name="Shi M."/>
            <person name="Liu X."/>
            <person name="Cao Q."/>
            <person name="Hui J.H.L."/>
            <person name="Sookrung N."/>
            <person name="Leung T.F."/>
            <person name="Tungtrongchitr A."/>
            <person name="Tsui S.K.W."/>
        </authorList>
    </citation>
    <scope>NUCLEOTIDE SEQUENCE [LARGE SCALE GENOMIC DNA]</scope>
    <source>
        <strain evidence="1">PWHHKU_190912</strain>
    </source>
</reference>
<proteinExistence type="predicted"/>
<keyword evidence="2" id="KW-1185">Reference proteome</keyword>
<evidence type="ECO:0000313" key="2">
    <source>
        <dbReference type="Proteomes" id="UP001148838"/>
    </source>
</evidence>
<comment type="caution">
    <text evidence="1">The sequence shown here is derived from an EMBL/GenBank/DDBJ whole genome shotgun (WGS) entry which is preliminary data.</text>
</comment>
<accession>A0ABQ8SZB7</accession>
<organism evidence="1 2">
    <name type="scientific">Periplaneta americana</name>
    <name type="common">American cockroach</name>
    <name type="synonym">Blatta americana</name>
    <dbReference type="NCBI Taxonomy" id="6978"/>
    <lineage>
        <taxon>Eukaryota</taxon>
        <taxon>Metazoa</taxon>
        <taxon>Ecdysozoa</taxon>
        <taxon>Arthropoda</taxon>
        <taxon>Hexapoda</taxon>
        <taxon>Insecta</taxon>
        <taxon>Pterygota</taxon>
        <taxon>Neoptera</taxon>
        <taxon>Polyneoptera</taxon>
        <taxon>Dictyoptera</taxon>
        <taxon>Blattodea</taxon>
        <taxon>Blattoidea</taxon>
        <taxon>Blattidae</taxon>
        <taxon>Blattinae</taxon>
        <taxon>Periplaneta</taxon>
    </lineage>
</organism>
<name>A0ABQ8SZB7_PERAM</name>
<dbReference type="EMBL" id="JAJSOF020000017">
    <property type="protein sequence ID" value="KAJ4439556.1"/>
    <property type="molecule type" value="Genomic_DNA"/>
</dbReference>
<protein>
    <submittedName>
        <fullName evidence="1">Uncharacterized protein</fullName>
    </submittedName>
</protein>